<name>A0A382TUJ6_9ZZZZ</name>
<protein>
    <submittedName>
        <fullName evidence="1">Uncharacterized protein</fullName>
    </submittedName>
</protein>
<evidence type="ECO:0000313" key="1">
    <source>
        <dbReference type="EMBL" id="SVD25726.1"/>
    </source>
</evidence>
<gene>
    <name evidence="1" type="ORF">METZ01_LOCUS378580</name>
</gene>
<dbReference type="AlphaFoldDB" id="A0A382TUJ6"/>
<dbReference type="EMBL" id="UINC01139278">
    <property type="protein sequence ID" value="SVD25726.1"/>
    <property type="molecule type" value="Genomic_DNA"/>
</dbReference>
<organism evidence="1">
    <name type="scientific">marine metagenome</name>
    <dbReference type="NCBI Taxonomy" id="408172"/>
    <lineage>
        <taxon>unclassified sequences</taxon>
        <taxon>metagenomes</taxon>
        <taxon>ecological metagenomes</taxon>
    </lineage>
</organism>
<accession>A0A382TUJ6</accession>
<sequence>MLYVGEEVVSRAKKSARWALWGLLSLTSLAIWADPNVYPNDYGNNYGGGRAFFYSNVLPRLAENGCFACHARGYVRPNVTVYEDLLKRLAIGDSAENNVVIYKMANIRSFNAQTPNHPGGQRCASIDDEPCKSLREWWDLEFGGAEK</sequence>
<proteinExistence type="predicted"/>
<reference evidence="1" key="1">
    <citation type="submission" date="2018-05" db="EMBL/GenBank/DDBJ databases">
        <authorList>
            <person name="Lanie J.A."/>
            <person name="Ng W.-L."/>
            <person name="Kazmierczak K.M."/>
            <person name="Andrzejewski T.M."/>
            <person name="Davidsen T.M."/>
            <person name="Wayne K.J."/>
            <person name="Tettelin H."/>
            <person name="Glass J.I."/>
            <person name="Rusch D."/>
            <person name="Podicherti R."/>
            <person name="Tsui H.-C.T."/>
            <person name="Winkler M.E."/>
        </authorList>
    </citation>
    <scope>NUCLEOTIDE SEQUENCE</scope>
</reference>